<dbReference type="Proteomes" id="UP000188946">
    <property type="component" value="Unassembled WGS sequence"/>
</dbReference>
<keyword evidence="5" id="KW-1185">Reference proteome</keyword>
<evidence type="ECO:0000313" key="2">
    <source>
        <dbReference type="EMBL" id="ONK29114.1"/>
    </source>
</evidence>
<proteinExistence type="predicted"/>
<dbReference type="EMBL" id="MSPT01000002">
    <property type="protein sequence ID" value="ONK29114.1"/>
    <property type="molecule type" value="Genomic_DNA"/>
</dbReference>
<keyword evidence="1" id="KW-0472">Membrane</keyword>
<evidence type="ECO:0000256" key="1">
    <source>
        <dbReference type="SAM" id="Phobius"/>
    </source>
</evidence>
<name>A0AB36JS08_9STRE</name>
<sequence>MNKKTAYTLSIVVLVAMLIPLFLILFKPKYSNVFEEIYHDEYYHVTTSFLRTNSTLNSIPDMEKNRTRGLVYGSVSEQYRSEVLPLEVKSISYSFYYPDDKLEGGNLSINFCFLHTNGEYIDIYYVYKHNSGRLVQSIGIIGEKRLTEYDQVMEYVKEKQISISPYLNKSKDLLRSKVIPDWLRAYPSRFSKDHWGEVTIVEDSTGM</sequence>
<dbReference type="RefSeq" id="WP_076995493.1">
    <property type="nucleotide sequence ID" value="NZ_MSPR01000003.1"/>
</dbReference>
<evidence type="ECO:0008006" key="6">
    <source>
        <dbReference type="Google" id="ProtNLM"/>
    </source>
</evidence>
<dbReference type="Proteomes" id="UP000188600">
    <property type="component" value="Unassembled WGS sequence"/>
</dbReference>
<dbReference type="InterPro" id="IPR048042">
    <property type="entry name" value="TipC-like"/>
</dbReference>
<protein>
    <recommendedName>
        <fullName evidence="6">TipC family immunity protein</fullName>
    </recommendedName>
</protein>
<accession>A0AB36JS08</accession>
<dbReference type="NCBIfam" id="NF033863">
    <property type="entry name" value="immun_TipC_fam"/>
    <property type="match status" value="1"/>
</dbReference>
<organism evidence="2 4">
    <name type="scientific">Streptococcus azizii</name>
    <dbReference type="NCBI Taxonomy" id="1579424"/>
    <lineage>
        <taxon>Bacteria</taxon>
        <taxon>Bacillati</taxon>
        <taxon>Bacillota</taxon>
        <taxon>Bacilli</taxon>
        <taxon>Lactobacillales</taxon>
        <taxon>Streptococcaceae</taxon>
        <taxon>Streptococcus</taxon>
    </lineage>
</organism>
<evidence type="ECO:0000313" key="5">
    <source>
        <dbReference type="Proteomes" id="UP000188946"/>
    </source>
</evidence>
<reference evidence="4 5" key="1">
    <citation type="submission" date="2016-12" db="EMBL/GenBank/DDBJ databases">
        <authorList>
            <person name="Gulvik C.A."/>
        </authorList>
    </citation>
    <scope>NUCLEOTIDE SEQUENCE [LARGE SCALE GENOMIC DNA]</scope>
    <source>
        <strain evidence="3 5">12-5202</strain>
        <strain evidence="2 4">12-5291</strain>
    </source>
</reference>
<gene>
    <name evidence="3" type="ORF">BVE84_02390</name>
    <name evidence="2" type="ORF">BVE86_01080</name>
</gene>
<evidence type="ECO:0000313" key="3">
    <source>
        <dbReference type="EMBL" id="ONK30597.1"/>
    </source>
</evidence>
<keyword evidence="1" id="KW-0812">Transmembrane</keyword>
<keyword evidence="1" id="KW-1133">Transmembrane helix</keyword>
<comment type="caution">
    <text evidence="2">The sequence shown here is derived from an EMBL/GenBank/DDBJ whole genome shotgun (WGS) entry which is preliminary data.</text>
</comment>
<dbReference type="EMBL" id="MSPR01000003">
    <property type="protein sequence ID" value="ONK30597.1"/>
    <property type="molecule type" value="Genomic_DNA"/>
</dbReference>
<evidence type="ECO:0000313" key="4">
    <source>
        <dbReference type="Proteomes" id="UP000188600"/>
    </source>
</evidence>
<dbReference type="AlphaFoldDB" id="A0AB36JS08"/>
<feature type="transmembrane region" description="Helical" evidence="1">
    <location>
        <begin position="6"/>
        <end position="26"/>
    </location>
</feature>